<evidence type="ECO:0000256" key="12">
    <source>
        <dbReference type="ARBA" id="ARBA00023239"/>
    </source>
</evidence>
<evidence type="ECO:0000256" key="19">
    <source>
        <dbReference type="PIRNR" id="PIRNR017184"/>
    </source>
</evidence>
<keyword evidence="11 18" id="KW-0413">Isomerase</keyword>
<evidence type="ECO:0000256" key="8">
    <source>
        <dbReference type="ARBA" id="ARBA00022857"/>
    </source>
</evidence>
<comment type="function">
    <text evidence="18">Catalyzes the epimerization of the S- and R-forms of NAD(P)HX, a damaged form of NAD(P)H that is a result of enzymatic or heat-dependent hydration. This is a prerequisite for the S-specific NAD(P)H-hydrate dehydratase to allow the repair of both epimers of NAD(P)HX.</text>
</comment>
<keyword evidence="6 17" id="KW-0547">Nucleotide-binding</keyword>
<comment type="cofactor">
    <cofactor evidence="17">
        <name>Mg(2+)</name>
        <dbReference type="ChEBI" id="CHEBI:18420"/>
    </cofactor>
</comment>
<feature type="binding site" evidence="17">
    <location>
        <position position="278"/>
    </location>
    <ligand>
        <name>(6S)-NADPHX</name>
        <dbReference type="ChEBI" id="CHEBI:64076"/>
    </ligand>
</feature>
<feature type="domain" description="YjeF C-terminal" evidence="20">
    <location>
        <begin position="243"/>
        <end position="538"/>
    </location>
</feature>
<evidence type="ECO:0000256" key="5">
    <source>
        <dbReference type="ARBA" id="ARBA00022723"/>
    </source>
</evidence>
<keyword evidence="7 17" id="KW-0067">ATP-binding</keyword>
<evidence type="ECO:0000256" key="1">
    <source>
        <dbReference type="ARBA" id="ARBA00000013"/>
    </source>
</evidence>
<evidence type="ECO:0000256" key="16">
    <source>
        <dbReference type="ARBA" id="ARBA00049209"/>
    </source>
</evidence>
<dbReference type="Pfam" id="PF03853">
    <property type="entry name" value="YjeF_N"/>
    <property type="match status" value="1"/>
</dbReference>
<dbReference type="InterPro" id="IPR036652">
    <property type="entry name" value="YjeF_N_dom_sf"/>
</dbReference>
<dbReference type="HAMAP" id="MF_01966">
    <property type="entry name" value="NADHX_epimerase"/>
    <property type="match status" value="1"/>
</dbReference>
<evidence type="ECO:0000256" key="13">
    <source>
        <dbReference type="ARBA" id="ARBA00023268"/>
    </source>
</evidence>
<feature type="binding site" evidence="18">
    <location>
        <position position="175"/>
    </location>
    <ligand>
        <name>(6S)-NADPHX</name>
        <dbReference type="ChEBI" id="CHEBI:64076"/>
    </ligand>
</feature>
<comment type="function">
    <text evidence="17">Catalyzes the dehydration of the S-form of NAD(P)HX at the expense of ADP, which is converted to AMP. Together with NAD(P)HX epimerase, which catalyzes the epimerization of the S- and R-forms, the enzyme allows the repair of both epimers of NAD(P)HX, a damaged form of NAD(P)H that is a result of enzymatic or heat-dependent hydration.</text>
</comment>
<keyword evidence="5 18" id="KW-0479">Metal-binding</keyword>
<comment type="catalytic activity">
    <reaction evidence="1 18 19">
        <text>(6R)-NADHX = (6S)-NADHX</text>
        <dbReference type="Rhea" id="RHEA:32215"/>
        <dbReference type="ChEBI" id="CHEBI:64074"/>
        <dbReference type="ChEBI" id="CHEBI:64075"/>
        <dbReference type="EC" id="5.1.99.6"/>
    </reaction>
</comment>
<gene>
    <name evidence="17" type="primary">nnrD</name>
    <name evidence="18" type="synonym">nnrE</name>
    <name evidence="22" type="ORF">CUN49_05650</name>
</gene>
<feature type="binding site" evidence="17">
    <location>
        <position position="352"/>
    </location>
    <ligand>
        <name>(6S)-NADPHX</name>
        <dbReference type="ChEBI" id="CHEBI:64076"/>
    </ligand>
</feature>
<comment type="catalytic activity">
    <reaction evidence="16 17 19">
        <text>(6S)-NADPHX + ADP = AMP + phosphate + NADPH + H(+)</text>
        <dbReference type="Rhea" id="RHEA:32235"/>
        <dbReference type="ChEBI" id="CHEBI:15378"/>
        <dbReference type="ChEBI" id="CHEBI:43474"/>
        <dbReference type="ChEBI" id="CHEBI:57783"/>
        <dbReference type="ChEBI" id="CHEBI:64076"/>
        <dbReference type="ChEBI" id="CHEBI:456215"/>
        <dbReference type="ChEBI" id="CHEBI:456216"/>
        <dbReference type="EC" id="4.2.1.136"/>
    </reaction>
</comment>
<dbReference type="PANTHER" id="PTHR12592:SF0">
    <property type="entry name" value="ATP-DEPENDENT (S)-NAD(P)H-HYDRATE DEHYDRATASE"/>
    <property type="match status" value="1"/>
</dbReference>
<evidence type="ECO:0000256" key="14">
    <source>
        <dbReference type="ARBA" id="ARBA00025153"/>
    </source>
</evidence>
<comment type="caution">
    <text evidence="18">Lacks conserved residue(s) required for the propagation of feature annotation.</text>
</comment>
<keyword evidence="10 17" id="KW-0520">NAD</keyword>
<evidence type="ECO:0000256" key="9">
    <source>
        <dbReference type="ARBA" id="ARBA00022958"/>
    </source>
</evidence>
<dbReference type="InterPro" id="IPR029056">
    <property type="entry name" value="Ribokinase-like"/>
</dbReference>
<dbReference type="GO" id="GO:0046496">
    <property type="term" value="P:nicotinamide nucleotide metabolic process"/>
    <property type="evidence" value="ECO:0007669"/>
    <property type="project" value="UniProtKB-UniRule"/>
</dbReference>
<dbReference type="PANTHER" id="PTHR12592">
    <property type="entry name" value="ATP-DEPENDENT (S)-NAD(P)H-HYDRATE DEHYDRATASE FAMILY MEMBER"/>
    <property type="match status" value="1"/>
</dbReference>
<comment type="cofactor">
    <cofactor evidence="18 19">
        <name>K(+)</name>
        <dbReference type="ChEBI" id="CHEBI:29103"/>
    </cofactor>
    <text evidence="18 19">Binds 1 potassium ion per subunit.</text>
</comment>
<comment type="similarity">
    <text evidence="3 19">In the N-terminal section; belongs to the NnrE/AIBP family.</text>
</comment>
<evidence type="ECO:0000256" key="10">
    <source>
        <dbReference type="ARBA" id="ARBA00023027"/>
    </source>
</evidence>
<accession>A0A2M8PFS3</accession>
<feature type="domain" description="YjeF N-terminal" evidence="21">
    <location>
        <begin position="1"/>
        <end position="233"/>
    </location>
</feature>
<dbReference type="PROSITE" id="PS51385">
    <property type="entry name" value="YJEF_N"/>
    <property type="match status" value="1"/>
</dbReference>
<dbReference type="GO" id="GO:0052855">
    <property type="term" value="F:ADP-dependent NAD(P)H-hydrate dehydratase activity"/>
    <property type="evidence" value="ECO:0007669"/>
    <property type="project" value="UniProtKB-UniRule"/>
</dbReference>
<dbReference type="NCBIfam" id="TIGR00196">
    <property type="entry name" value="yjeF_cterm"/>
    <property type="match status" value="1"/>
</dbReference>
<comment type="caution">
    <text evidence="22">The sequence shown here is derived from an EMBL/GenBank/DDBJ whole genome shotgun (WGS) entry which is preliminary data.</text>
</comment>
<dbReference type="InterPro" id="IPR004443">
    <property type="entry name" value="YjeF_N_dom"/>
</dbReference>
<dbReference type="SUPFAM" id="SSF64153">
    <property type="entry name" value="YjeF N-terminal domain-like"/>
    <property type="match status" value="1"/>
</dbReference>
<dbReference type="SUPFAM" id="SSF53613">
    <property type="entry name" value="Ribokinase-like"/>
    <property type="match status" value="1"/>
</dbReference>
<dbReference type="GO" id="GO:0052856">
    <property type="term" value="F:NAD(P)HX epimerase activity"/>
    <property type="evidence" value="ECO:0007669"/>
    <property type="project" value="UniProtKB-UniRule"/>
</dbReference>
<dbReference type="GO" id="GO:0005524">
    <property type="term" value="F:ATP binding"/>
    <property type="evidence" value="ECO:0007669"/>
    <property type="project" value="UniProtKB-UniRule"/>
</dbReference>
<feature type="binding site" evidence="17">
    <location>
        <begin position="450"/>
        <end position="454"/>
    </location>
    <ligand>
        <name>AMP</name>
        <dbReference type="ChEBI" id="CHEBI:456215"/>
    </ligand>
</feature>
<dbReference type="PROSITE" id="PS51383">
    <property type="entry name" value="YJEF_C_3"/>
    <property type="match status" value="1"/>
</dbReference>
<evidence type="ECO:0000313" key="22">
    <source>
        <dbReference type="EMBL" id="PJF36393.1"/>
    </source>
</evidence>
<evidence type="ECO:0000256" key="15">
    <source>
        <dbReference type="ARBA" id="ARBA00048238"/>
    </source>
</evidence>
<sequence>MQAIEAAADALGVSYALMMARAGRATADLARQLLPLEAPTPRILVLVGHGNNGGDGLVAARHLAEQGANVACYLARERTDGLAEAAQKAGVTILHADLDTLRQLAAAADLIVDALLGTGAKPPVRGTVREILLNVRRALEERLAQSLLDRKPTSYPLQALPSALPPKRPRILAVDLPSGVDADSGAIDVDCTLPADATITFEAVKHGLLSATAAEYVGALHVAPLDLPPDLPELTAIRHHVVEAQQVAALLPRRPLDANKGTFGRALILGGSERYIGAAGLAAQAAYRIGTGLVTVAAPKPVVSALAAALPEVTWLPLPNGSEEGEKTLTDAAISLAMTEVPDYDALLIGVGMGRAFNAFALMETILTQAEGQLPPMVIDADGLNMLATMNEWWAKIPPHTILTPHPGEMARLAKLHTEDGRSPAQLVQADRLRLATEKAAQWRCIVVLKGAFTVIAAPEGDVAVLPFAEPALARAGTGDVLAGMITGLLAQGLRPFEAALSAAYLHGLSGQLAAEPTPSSVLAHDVIAHLPQALAALENSRRLR</sequence>
<proteinExistence type="inferred from homology"/>
<keyword evidence="13" id="KW-0511">Multifunctional enzyme</keyword>
<reference evidence="22 23" key="1">
    <citation type="submission" date="2017-11" db="EMBL/GenBank/DDBJ databases">
        <title>Evolution of Phototrophy in the Chloroflexi Phylum Driven by Horizontal Gene Transfer.</title>
        <authorList>
            <person name="Ward L.M."/>
            <person name="Hemp J."/>
            <person name="Shih P.M."/>
            <person name="Mcglynn S.E."/>
            <person name="Fischer W."/>
        </authorList>
    </citation>
    <scope>NUCLEOTIDE SEQUENCE [LARGE SCALE GENOMIC DNA]</scope>
    <source>
        <strain evidence="22">JP3_13</strain>
    </source>
</reference>
<dbReference type="NCBIfam" id="TIGR00197">
    <property type="entry name" value="yjeF_nterm"/>
    <property type="match status" value="1"/>
</dbReference>
<dbReference type="CDD" id="cd01171">
    <property type="entry name" value="YXKO-related"/>
    <property type="match status" value="1"/>
</dbReference>
<feature type="binding site" evidence="17">
    <location>
        <position position="480"/>
    </location>
    <ligand>
        <name>(6S)-NADPHX</name>
        <dbReference type="ChEBI" id="CHEBI:64076"/>
    </ligand>
</feature>
<feature type="binding site" evidence="18">
    <location>
        <position position="52"/>
    </location>
    <ligand>
        <name>K(+)</name>
        <dbReference type="ChEBI" id="CHEBI:29103"/>
    </ligand>
</feature>
<feature type="binding site" evidence="18">
    <location>
        <position position="178"/>
    </location>
    <ligand>
        <name>K(+)</name>
        <dbReference type="ChEBI" id="CHEBI:29103"/>
    </ligand>
</feature>
<dbReference type="Proteomes" id="UP000229681">
    <property type="component" value="Unassembled WGS sequence"/>
</dbReference>
<dbReference type="PIRSF" id="PIRSF017184">
    <property type="entry name" value="Nnr"/>
    <property type="match status" value="1"/>
</dbReference>
<dbReference type="EMBL" id="PGTM01000057">
    <property type="protein sequence ID" value="PJF36393.1"/>
    <property type="molecule type" value="Genomic_DNA"/>
</dbReference>
<comment type="similarity">
    <text evidence="4 19">In the C-terminal section; belongs to the NnrD/CARKD family.</text>
</comment>
<dbReference type="AlphaFoldDB" id="A0A2M8PFS3"/>
<feature type="binding site" evidence="18">
    <location>
        <begin position="117"/>
        <end position="123"/>
    </location>
    <ligand>
        <name>(6S)-NADPHX</name>
        <dbReference type="ChEBI" id="CHEBI:64076"/>
    </ligand>
</feature>
<feature type="binding site" evidence="17">
    <location>
        <position position="479"/>
    </location>
    <ligand>
        <name>AMP</name>
        <dbReference type="ChEBI" id="CHEBI:456215"/>
    </ligand>
</feature>
<evidence type="ECO:0000256" key="6">
    <source>
        <dbReference type="ARBA" id="ARBA00022741"/>
    </source>
</evidence>
<evidence type="ECO:0000256" key="4">
    <source>
        <dbReference type="ARBA" id="ARBA00009524"/>
    </source>
</evidence>
<evidence type="ECO:0000256" key="17">
    <source>
        <dbReference type="HAMAP-Rule" id="MF_01965"/>
    </source>
</evidence>
<evidence type="ECO:0000256" key="11">
    <source>
        <dbReference type="ARBA" id="ARBA00023235"/>
    </source>
</evidence>
<dbReference type="GO" id="GO:0110051">
    <property type="term" value="P:metabolite repair"/>
    <property type="evidence" value="ECO:0007669"/>
    <property type="project" value="TreeGrafter"/>
</dbReference>
<feature type="binding site" evidence="17">
    <location>
        <position position="406"/>
    </location>
    <ligand>
        <name>(6S)-NADPHX</name>
        <dbReference type="ChEBI" id="CHEBI:64076"/>
    </ligand>
</feature>
<dbReference type="InterPro" id="IPR017953">
    <property type="entry name" value="Carbohydrate_kinase_pred_CS"/>
</dbReference>
<dbReference type="InterPro" id="IPR030677">
    <property type="entry name" value="Nnr"/>
</dbReference>
<dbReference type="PROSITE" id="PS01050">
    <property type="entry name" value="YJEF_C_2"/>
    <property type="match status" value="1"/>
</dbReference>
<dbReference type="HAMAP" id="MF_01965">
    <property type="entry name" value="NADHX_dehydratase"/>
    <property type="match status" value="1"/>
</dbReference>
<dbReference type="Pfam" id="PF01256">
    <property type="entry name" value="Carb_kinase"/>
    <property type="match status" value="1"/>
</dbReference>
<comment type="function">
    <text evidence="14 19">Bifunctional enzyme that catalyzes the epimerization of the S- and R-forms of NAD(P)HX and the dehydration of the S-form of NAD(P)HX at the expense of ADP, which is converted to AMP. This allows the repair of both epimers of NAD(P)HX, a damaged form of NAD(P)H that is a result of enzymatic or heat-dependent hydration.</text>
</comment>
<evidence type="ECO:0000259" key="20">
    <source>
        <dbReference type="PROSITE" id="PS51383"/>
    </source>
</evidence>
<keyword evidence="8 17" id="KW-0521">NADP</keyword>
<evidence type="ECO:0000256" key="7">
    <source>
        <dbReference type="ARBA" id="ARBA00022840"/>
    </source>
</evidence>
<dbReference type="Gene3D" id="3.40.50.10260">
    <property type="entry name" value="YjeF N-terminal domain"/>
    <property type="match status" value="1"/>
</dbReference>
<dbReference type="InterPro" id="IPR000631">
    <property type="entry name" value="CARKD"/>
</dbReference>
<keyword evidence="9 18" id="KW-0630">Potassium</keyword>
<dbReference type="EC" id="5.1.99.6" evidence="19"/>
<dbReference type="GO" id="GO:0046872">
    <property type="term" value="F:metal ion binding"/>
    <property type="evidence" value="ECO:0007669"/>
    <property type="project" value="UniProtKB-UniRule"/>
</dbReference>
<name>A0A2M8PFS3_9CHLR</name>
<organism evidence="22 23">
    <name type="scientific">Candidatus Thermofonsia Clade 1 bacterium</name>
    <dbReference type="NCBI Taxonomy" id="2364210"/>
    <lineage>
        <taxon>Bacteria</taxon>
        <taxon>Bacillati</taxon>
        <taxon>Chloroflexota</taxon>
        <taxon>Candidatus Thermofontia</taxon>
        <taxon>Candidatus Thermofonsia Clade 1</taxon>
    </lineage>
</organism>
<feature type="binding site" evidence="18">
    <location>
        <position position="113"/>
    </location>
    <ligand>
        <name>K(+)</name>
        <dbReference type="ChEBI" id="CHEBI:29103"/>
    </ligand>
</feature>
<dbReference type="EC" id="4.2.1.136" evidence="19"/>
<dbReference type="Gene3D" id="3.40.1190.20">
    <property type="match status" value="1"/>
</dbReference>
<comment type="catalytic activity">
    <reaction evidence="2 18 19">
        <text>(6R)-NADPHX = (6S)-NADPHX</text>
        <dbReference type="Rhea" id="RHEA:32227"/>
        <dbReference type="ChEBI" id="CHEBI:64076"/>
        <dbReference type="ChEBI" id="CHEBI:64077"/>
        <dbReference type="EC" id="5.1.99.6"/>
    </reaction>
</comment>
<comment type="catalytic activity">
    <reaction evidence="15 17 19">
        <text>(6S)-NADHX + ADP = AMP + phosphate + NADH + H(+)</text>
        <dbReference type="Rhea" id="RHEA:32223"/>
        <dbReference type="ChEBI" id="CHEBI:15378"/>
        <dbReference type="ChEBI" id="CHEBI:43474"/>
        <dbReference type="ChEBI" id="CHEBI:57945"/>
        <dbReference type="ChEBI" id="CHEBI:64074"/>
        <dbReference type="ChEBI" id="CHEBI:456215"/>
        <dbReference type="ChEBI" id="CHEBI:456216"/>
        <dbReference type="EC" id="4.2.1.136"/>
    </reaction>
</comment>
<evidence type="ECO:0000256" key="2">
    <source>
        <dbReference type="ARBA" id="ARBA00000909"/>
    </source>
</evidence>
<comment type="similarity">
    <text evidence="18">Belongs to the NnrE/AIBP family.</text>
</comment>
<evidence type="ECO:0000313" key="23">
    <source>
        <dbReference type="Proteomes" id="UP000229681"/>
    </source>
</evidence>
<feature type="binding site" evidence="18">
    <location>
        <begin position="51"/>
        <end position="55"/>
    </location>
    <ligand>
        <name>(6S)-NADPHX</name>
        <dbReference type="ChEBI" id="CHEBI:64076"/>
    </ligand>
</feature>
<keyword evidence="12 17" id="KW-0456">Lyase</keyword>
<comment type="similarity">
    <text evidence="17">Belongs to the NnrD/CARKD family.</text>
</comment>
<evidence type="ECO:0000256" key="18">
    <source>
        <dbReference type="HAMAP-Rule" id="MF_01966"/>
    </source>
</evidence>
<evidence type="ECO:0000259" key="21">
    <source>
        <dbReference type="PROSITE" id="PS51385"/>
    </source>
</evidence>
<evidence type="ECO:0000256" key="3">
    <source>
        <dbReference type="ARBA" id="ARBA00006001"/>
    </source>
</evidence>
<comment type="subunit">
    <text evidence="17">Homotetramer.</text>
</comment>
<protein>
    <recommendedName>
        <fullName evidence="19">Bifunctional NAD(P)H-hydrate repair enzyme</fullName>
    </recommendedName>
    <alternativeName>
        <fullName evidence="19">Nicotinamide nucleotide repair protein</fullName>
    </alternativeName>
    <domain>
        <recommendedName>
            <fullName evidence="19">ADP-dependent (S)-NAD(P)H-hydrate dehydratase</fullName>
            <ecNumber evidence="19">4.2.1.136</ecNumber>
        </recommendedName>
        <alternativeName>
            <fullName evidence="19">ADP-dependent NAD(P)HX dehydratase</fullName>
        </alternativeName>
    </domain>
    <domain>
        <recommendedName>
            <fullName evidence="19">NAD(P)H-hydrate epimerase</fullName>
            <ecNumber evidence="19">5.1.99.6</ecNumber>
        </recommendedName>
    </domain>
</protein>